<sequence>MGEKEDGAFLLLGPRKRRWYFSDREAEIFPLSIKINNQKNIELDEKGKITLEKTTS</sequence>
<organism evidence="1 2">
    <name type="scientific">Sporosarcina limicola</name>
    <dbReference type="NCBI Taxonomy" id="34101"/>
    <lineage>
        <taxon>Bacteria</taxon>
        <taxon>Bacillati</taxon>
        <taxon>Bacillota</taxon>
        <taxon>Bacilli</taxon>
        <taxon>Bacillales</taxon>
        <taxon>Caryophanaceae</taxon>
        <taxon>Sporosarcina</taxon>
    </lineage>
</organism>
<dbReference type="EMBL" id="JADBEL010000035">
    <property type="protein sequence ID" value="MBE1556749.1"/>
    <property type="molecule type" value="Genomic_DNA"/>
</dbReference>
<dbReference type="AlphaFoldDB" id="A0A927MSR7"/>
<keyword evidence="2" id="KW-1185">Reference proteome</keyword>
<evidence type="ECO:0000313" key="1">
    <source>
        <dbReference type="EMBL" id="MBE1556749.1"/>
    </source>
</evidence>
<evidence type="ECO:0000313" key="2">
    <source>
        <dbReference type="Proteomes" id="UP000658225"/>
    </source>
</evidence>
<accession>A0A927MSR7</accession>
<gene>
    <name evidence="1" type="ORF">H4683_003875</name>
</gene>
<comment type="caution">
    <text evidence="1">The sequence shown here is derived from an EMBL/GenBank/DDBJ whole genome shotgun (WGS) entry which is preliminary data.</text>
</comment>
<dbReference type="InterPro" id="IPR029068">
    <property type="entry name" value="Glyas_Bleomycin-R_OHBP_Dase"/>
</dbReference>
<proteinExistence type="predicted"/>
<protein>
    <submittedName>
        <fullName evidence="1">Uncharacterized protein</fullName>
    </submittedName>
</protein>
<dbReference type="Gene3D" id="3.10.180.10">
    <property type="entry name" value="2,3-Dihydroxybiphenyl 1,2-Dioxygenase, domain 1"/>
    <property type="match status" value="1"/>
</dbReference>
<dbReference type="RefSeq" id="WP_192600372.1">
    <property type="nucleotide sequence ID" value="NZ_JADBEL010000035.1"/>
</dbReference>
<dbReference type="Proteomes" id="UP000658225">
    <property type="component" value="Unassembled WGS sequence"/>
</dbReference>
<reference evidence="1" key="1">
    <citation type="submission" date="2020-10" db="EMBL/GenBank/DDBJ databases">
        <title>Genomic Encyclopedia of Type Strains, Phase IV (KMG-IV): sequencing the most valuable type-strain genomes for metagenomic binning, comparative biology and taxonomic classification.</title>
        <authorList>
            <person name="Goeker M."/>
        </authorList>
    </citation>
    <scope>NUCLEOTIDE SEQUENCE</scope>
    <source>
        <strain evidence="1">DSM 13886</strain>
    </source>
</reference>
<name>A0A927MSR7_9BACL</name>